<keyword evidence="12" id="KW-1185">Reference proteome</keyword>
<organism evidence="11 12">
    <name type="scientific">Celerinatantimonas yamalensis</name>
    <dbReference type="NCBI Taxonomy" id="559956"/>
    <lineage>
        <taxon>Bacteria</taxon>
        <taxon>Pseudomonadati</taxon>
        <taxon>Pseudomonadota</taxon>
        <taxon>Gammaproteobacteria</taxon>
        <taxon>Celerinatantimonadaceae</taxon>
        <taxon>Celerinatantimonas</taxon>
    </lineage>
</organism>
<feature type="transmembrane region" description="Helical" evidence="9">
    <location>
        <begin position="115"/>
        <end position="135"/>
    </location>
</feature>
<dbReference type="CDD" id="cd07571">
    <property type="entry name" value="ALP_N-acyl_transferase"/>
    <property type="match status" value="1"/>
</dbReference>
<feature type="transmembrane region" description="Helical" evidence="9">
    <location>
        <begin position="191"/>
        <end position="208"/>
    </location>
</feature>
<keyword evidence="5 9" id="KW-0812">Transmembrane</keyword>
<dbReference type="InterPro" id="IPR036526">
    <property type="entry name" value="C-N_Hydrolase_sf"/>
</dbReference>
<dbReference type="Gene3D" id="3.60.110.10">
    <property type="entry name" value="Carbon-nitrogen hydrolase"/>
    <property type="match status" value="1"/>
</dbReference>
<evidence type="ECO:0000256" key="1">
    <source>
        <dbReference type="ARBA" id="ARBA00004651"/>
    </source>
</evidence>
<keyword evidence="3 9" id="KW-1003">Cell membrane</keyword>
<keyword evidence="6 9" id="KW-1133">Transmembrane helix</keyword>
<dbReference type="GO" id="GO:0016746">
    <property type="term" value="F:acyltransferase activity"/>
    <property type="evidence" value="ECO:0007669"/>
    <property type="project" value="UniProtKB-KW"/>
</dbReference>
<dbReference type="NCBIfam" id="TIGR00546">
    <property type="entry name" value="lnt"/>
    <property type="match status" value="1"/>
</dbReference>
<evidence type="ECO:0000256" key="5">
    <source>
        <dbReference type="ARBA" id="ARBA00022692"/>
    </source>
</evidence>
<sequence>MLKTPLACLLAIALGLIAPFAFAPYQLWPLMIVAFVGLLALLKRSDAPFRVGFCFALSFYSSGLRWIHVSIYQFGGIPLLPSYLLVVLLAAYLALYPALACWMAHKWPKQANKGFLYLGFPASWLLGEWLRAHILTGFPWLMPGYSQVGAPLANYASLIGVYGVTLLILWCAAACYQLLSWRKGQSLQQAFIPILVLTVLFGLQIPLARHQFTQPHAPISVALVQGNEAISTKWAANNRMPTLNRYWRLTQAHPKADVVVWPESALPFTEYQAQEYLKYIDAQTSKRQQTLITGIIHQDRNSQDYYNALLVLGQKSRKNQPNKAYSYGDADRYYKRHLVPIGEYVPFESWLRPLAQLFNLPMSSLSSGSAHQRDIRVQGHHWLSAICYEIVFGTELRAMITPNTDTILTISDDTWFGRSIGPMQHLQIAQMRALELQRPVVRDTNTGMTALINVHGQITEQLPSFTTAVLTGSITPATGYTPYQRWGLLPLYLFVAAAWLGYLWQRKYQ</sequence>
<evidence type="ECO:0000313" key="12">
    <source>
        <dbReference type="Proteomes" id="UP001629953"/>
    </source>
</evidence>
<evidence type="ECO:0000256" key="7">
    <source>
        <dbReference type="ARBA" id="ARBA00023136"/>
    </source>
</evidence>
<proteinExistence type="inferred from homology"/>
<comment type="similarity">
    <text evidence="2 9">Belongs to the CN hydrolase family. Apolipoprotein N-acyltransferase subfamily.</text>
</comment>
<dbReference type="HAMAP" id="MF_01148">
    <property type="entry name" value="Lnt"/>
    <property type="match status" value="1"/>
</dbReference>
<comment type="pathway">
    <text evidence="9">Protein modification; lipoprotein biosynthesis (N-acyl transfer).</text>
</comment>
<reference evidence="11 12" key="1">
    <citation type="journal article" date="2013" name="Int. J. Syst. Evol. Microbiol.">
        <title>Celerinatantimonas yamalensis sp. nov., a cold-adapted diazotrophic bacterium from a cold permafrost brine.</title>
        <authorList>
            <person name="Shcherbakova V."/>
            <person name="Chuvilskaya N."/>
            <person name="Rivkina E."/>
            <person name="Demidov N."/>
            <person name="Uchaeva V."/>
            <person name="Suetin S."/>
            <person name="Suzina N."/>
            <person name="Gilichinsky D."/>
        </authorList>
    </citation>
    <scope>NUCLEOTIDE SEQUENCE [LARGE SCALE GENOMIC DNA]</scope>
    <source>
        <strain evidence="11 12">C7</strain>
    </source>
</reference>
<evidence type="ECO:0000256" key="6">
    <source>
        <dbReference type="ARBA" id="ARBA00022989"/>
    </source>
</evidence>
<dbReference type="EC" id="2.3.1.269" evidence="9"/>
<dbReference type="RefSeq" id="WP_408624611.1">
    <property type="nucleotide sequence ID" value="NZ_JBEQCT010000008.1"/>
</dbReference>
<gene>
    <name evidence="9 11" type="primary">lnt</name>
    <name evidence="11" type="ORF">ABUE30_14830</name>
</gene>
<feature type="transmembrane region" description="Helical" evidence="9">
    <location>
        <begin position="25"/>
        <end position="42"/>
    </location>
</feature>
<dbReference type="PANTHER" id="PTHR38686:SF1">
    <property type="entry name" value="APOLIPOPROTEIN N-ACYLTRANSFERASE"/>
    <property type="match status" value="1"/>
</dbReference>
<name>A0ABW9G9I2_9GAMM</name>
<comment type="catalytic activity">
    <reaction evidence="9">
        <text>N-terminal S-1,2-diacyl-sn-glyceryl-L-cysteinyl-[lipoprotein] + a glycerophospholipid = N-acyl-S-1,2-diacyl-sn-glyceryl-L-cysteinyl-[lipoprotein] + a 2-acyl-sn-glycero-3-phospholipid + H(+)</text>
        <dbReference type="Rhea" id="RHEA:48228"/>
        <dbReference type="Rhea" id="RHEA-COMP:14681"/>
        <dbReference type="Rhea" id="RHEA-COMP:14684"/>
        <dbReference type="ChEBI" id="CHEBI:15378"/>
        <dbReference type="ChEBI" id="CHEBI:136912"/>
        <dbReference type="ChEBI" id="CHEBI:140656"/>
        <dbReference type="ChEBI" id="CHEBI:140657"/>
        <dbReference type="ChEBI" id="CHEBI:140660"/>
        <dbReference type="EC" id="2.3.1.269"/>
    </reaction>
</comment>
<accession>A0ABW9G9I2</accession>
<keyword evidence="4 9" id="KW-0808">Transferase</keyword>
<feature type="domain" description="CN hydrolase" evidence="10">
    <location>
        <begin position="224"/>
        <end position="476"/>
    </location>
</feature>
<dbReference type="InterPro" id="IPR045378">
    <property type="entry name" value="LNT_N"/>
</dbReference>
<evidence type="ECO:0000256" key="2">
    <source>
        <dbReference type="ARBA" id="ARBA00010065"/>
    </source>
</evidence>
<feature type="transmembrane region" description="Helical" evidence="9">
    <location>
        <begin position="49"/>
        <end position="68"/>
    </location>
</feature>
<dbReference type="Pfam" id="PF20154">
    <property type="entry name" value="LNT_N"/>
    <property type="match status" value="1"/>
</dbReference>
<keyword evidence="7 9" id="KW-0472">Membrane</keyword>
<dbReference type="Pfam" id="PF00795">
    <property type="entry name" value="CN_hydrolase"/>
    <property type="match status" value="1"/>
</dbReference>
<comment type="subcellular location">
    <subcellularLocation>
        <location evidence="1 9">Cell membrane</location>
        <topology evidence="1 9">Multi-pass membrane protein</topology>
    </subcellularLocation>
</comment>
<dbReference type="Proteomes" id="UP001629953">
    <property type="component" value="Unassembled WGS sequence"/>
</dbReference>
<protein>
    <recommendedName>
        <fullName evidence="9">Apolipoprotein N-acyltransferase</fullName>
        <shortName evidence="9">ALP N-acyltransferase</shortName>
        <ecNumber evidence="9">2.3.1.269</ecNumber>
    </recommendedName>
</protein>
<evidence type="ECO:0000313" key="11">
    <source>
        <dbReference type="EMBL" id="MFM2486316.1"/>
    </source>
</evidence>
<evidence type="ECO:0000256" key="9">
    <source>
        <dbReference type="HAMAP-Rule" id="MF_01148"/>
    </source>
</evidence>
<keyword evidence="8 9" id="KW-0012">Acyltransferase</keyword>
<dbReference type="PROSITE" id="PS50263">
    <property type="entry name" value="CN_HYDROLASE"/>
    <property type="match status" value="1"/>
</dbReference>
<dbReference type="PANTHER" id="PTHR38686">
    <property type="entry name" value="APOLIPOPROTEIN N-ACYLTRANSFERASE"/>
    <property type="match status" value="1"/>
</dbReference>
<evidence type="ECO:0000259" key="10">
    <source>
        <dbReference type="PROSITE" id="PS50263"/>
    </source>
</evidence>
<evidence type="ECO:0000256" key="3">
    <source>
        <dbReference type="ARBA" id="ARBA00022475"/>
    </source>
</evidence>
<comment type="function">
    <text evidence="9">Catalyzes the phospholipid dependent N-acylation of the N-terminal cysteine of apolipoprotein, the last step in lipoprotein maturation.</text>
</comment>
<feature type="transmembrane region" description="Helical" evidence="9">
    <location>
        <begin position="486"/>
        <end position="504"/>
    </location>
</feature>
<feature type="transmembrane region" description="Helical" evidence="9">
    <location>
        <begin position="155"/>
        <end position="179"/>
    </location>
</feature>
<dbReference type="InterPro" id="IPR003010">
    <property type="entry name" value="C-N_Hydrolase"/>
</dbReference>
<dbReference type="EMBL" id="JBEQCT010000008">
    <property type="protein sequence ID" value="MFM2486316.1"/>
    <property type="molecule type" value="Genomic_DNA"/>
</dbReference>
<evidence type="ECO:0000256" key="4">
    <source>
        <dbReference type="ARBA" id="ARBA00022679"/>
    </source>
</evidence>
<evidence type="ECO:0000256" key="8">
    <source>
        <dbReference type="ARBA" id="ARBA00023315"/>
    </source>
</evidence>
<comment type="caution">
    <text evidence="11">The sequence shown here is derived from an EMBL/GenBank/DDBJ whole genome shotgun (WGS) entry which is preliminary data.</text>
</comment>
<dbReference type="InterPro" id="IPR004563">
    <property type="entry name" value="Apolipo_AcylTrfase"/>
</dbReference>
<feature type="transmembrane region" description="Helical" evidence="9">
    <location>
        <begin position="80"/>
        <end position="103"/>
    </location>
</feature>
<dbReference type="SUPFAM" id="SSF56317">
    <property type="entry name" value="Carbon-nitrogen hydrolase"/>
    <property type="match status" value="1"/>
</dbReference>